<evidence type="ECO:0000313" key="2">
    <source>
        <dbReference type="Proteomes" id="UP001283361"/>
    </source>
</evidence>
<reference evidence="1" key="1">
    <citation type="journal article" date="2023" name="G3 (Bethesda)">
        <title>A reference genome for the long-term kleptoplast-retaining sea slug Elysia crispata morphotype clarki.</title>
        <authorList>
            <person name="Eastman K.E."/>
            <person name="Pendleton A.L."/>
            <person name="Shaikh M.A."/>
            <person name="Suttiyut T."/>
            <person name="Ogas R."/>
            <person name="Tomko P."/>
            <person name="Gavelis G."/>
            <person name="Widhalm J.R."/>
            <person name="Wisecaver J.H."/>
        </authorList>
    </citation>
    <scope>NUCLEOTIDE SEQUENCE</scope>
    <source>
        <strain evidence="1">ECLA1</strain>
    </source>
</reference>
<dbReference type="EMBL" id="JAWDGP010003869">
    <property type="protein sequence ID" value="KAK3770001.1"/>
    <property type="molecule type" value="Genomic_DNA"/>
</dbReference>
<protein>
    <submittedName>
        <fullName evidence="1">Uncharacterized protein</fullName>
    </submittedName>
</protein>
<feature type="non-terminal residue" evidence="1">
    <location>
        <position position="1"/>
    </location>
</feature>
<keyword evidence="2" id="KW-1185">Reference proteome</keyword>
<dbReference type="Proteomes" id="UP001283361">
    <property type="component" value="Unassembled WGS sequence"/>
</dbReference>
<evidence type="ECO:0000313" key="1">
    <source>
        <dbReference type="EMBL" id="KAK3770001.1"/>
    </source>
</evidence>
<proteinExistence type="predicted"/>
<comment type="caution">
    <text evidence="1">The sequence shown here is derived from an EMBL/GenBank/DDBJ whole genome shotgun (WGS) entry which is preliminary data.</text>
</comment>
<dbReference type="AlphaFoldDB" id="A0AAE0ZJD2"/>
<organism evidence="1 2">
    <name type="scientific">Elysia crispata</name>
    <name type="common">lettuce slug</name>
    <dbReference type="NCBI Taxonomy" id="231223"/>
    <lineage>
        <taxon>Eukaryota</taxon>
        <taxon>Metazoa</taxon>
        <taxon>Spiralia</taxon>
        <taxon>Lophotrochozoa</taxon>
        <taxon>Mollusca</taxon>
        <taxon>Gastropoda</taxon>
        <taxon>Heterobranchia</taxon>
        <taxon>Euthyneura</taxon>
        <taxon>Panpulmonata</taxon>
        <taxon>Sacoglossa</taxon>
        <taxon>Placobranchoidea</taxon>
        <taxon>Plakobranchidae</taxon>
        <taxon>Elysia</taxon>
    </lineage>
</organism>
<sequence length="102" mass="11440">SSYADLPYLASWDTVFKPADVLSIATWDVTMGTSLSKKADKLSRLVNKAQVLFTISVGSVYTEEHPERWALLLIFTPTRLIELADVKAFRRVISTGLRPELL</sequence>
<accession>A0AAE0ZJD2</accession>
<name>A0AAE0ZJD2_9GAST</name>
<gene>
    <name evidence="1" type="ORF">RRG08_043164</name>
</gene>